<sequence length="131" mass="14595">MTRVKPLSRNARVVTAMLVLLILSSAAWNIFVQLREVETLPSASLIAWVIFLFAVPLILIAIVQRELAVGYWLSFFYGIIFIYLTLGTLLVPKPSECCLTEAKTIASAGGVLALVLIAFAFRGAREKRRRR</sequence>
<reference evidence="2 3" key="1">
    <citation type="journal article" date="2016" name="Nat. Commun.">
        <title>Thousands of microbial genomes shed light on interconnected biogeochemical processes in an aquifer system.</title>
        <authorList>
            <person name="Anantharaman K."/>
            <person name="Brown C.T."/>
            <person name="Hug L.A."/>
            <person name="Sharon I."/>
            <person name="Castelle C.J."/>
            <person name="Probst A.J."/>
            <person name="Thomas B.C."/>
            <person name="Singh A."/>
            <person name="Wilkins M.J."/>
            <person name="Karaoz U."/>
            <person name="Brodie E.L."/>
            <person name="Williams K.H."/>
            <person name="Hubbard S.S."/>
            <person name="Banfield J.F."/>
        </authorList>
    </citation>
    <scope>NUCLEOTIDE SEQUENCE [LARGE SCALE GENOMIC DNA]</scope>
</reference>
<name>A0A1F7UHL0_9BACT</name>
<proteinExistence type="predicted"/>
<gene>
    <name evidence="2" type="ORF">A3F28_00985</name>
</gene>
<dbReference type="AlphaFoldDB" id="A0A1F7UHL0"/>
<comment type="caution">
    <text evidence="2">The sequence shown here is derived from an EMBL/GenBank/DDBJ whole genome shotgun (WGS) entry which is preliminary data.</text>
</comment>
<dbReference type="EMBL" id="MGEG01000056">
    <property type="protein sequence ID" value="OGL77776.1"/>
    <property type="molecule type" value="Genomic_DNA"/>
</dbReference>
<evidence type="ECO:0000313" key="2">
    <source>
        <dbReference type="EMBL" id="OGL77776.1"/>
    </source>
</evidence>
<feature type="transmembrane region" description="Helical" evidence="1">
    <location>
        <begin position="70"/>
        <end position="92"/>
    </location>
</feature>
<feature type="transmembrane region" description="Helical" evidence="1">
    <location>
        <begin position="45"/>
        <end position="63"/>
    </location>
</feature>
<keyword evidence="1" id="KW-0812">Transmembrane</keyword>
<keyword evidence="1" id="KW-0472">Membrane</keyword>
<evidence type="ECO:0000313" key="3">
    <source>
        <dbReference type="Proteomes" id="UP000176598"/>
    </source>
</evidence>
<organism evidence="2 3">
    <name type="scientific">Candidatus Uhrbacteria bacterium RIFCSPHIGHO2_12_FULL_57_11</name>
    <dbReference type="NCBI Taxonomy" id="1802398"/>
    <lineage>
        <taxon>Bacteria</taxon>
        <taxon>Candidatus Uhriibacteriota</taxon>
    </lineage>
</organism>
<feature type="transmembrane region" description="Helical" evidence="1">
    <location>
        <begin position="104"/>
        <end position="121"/>
    </location>
</feature>
<evidence type="ECO:0000256" key="1">
    <source>
        <dbReference type="SAM" id="Phobius"/>
    </source>
</evidence>
<dbReference type="Proteomes" id="UP000176598">
    <property type="component" value="Unassembled WGS sequence"/>
</dbReference>
<protein>
    <submittedName>
        <fullName evidence="2">Uncharacterized protein</fullName>
    </submittedName>
</protein>
<keyword evidence="1" id="KW-1133">Transmembrane helix</keyword>
<accession>A0A1F7UHL0</accession>